<dbReference type="Pfam" id="PF03466">
    <property type="entry name" value="LysR_substrate"/>
    <property type="match status" value="1"/>
</dbReference>
<name>A0ABS0MP37_PSELU</name>
<evidence type="ECO:0000313" key="2">
    <source>
        <dbReference type="EMBL" id="MBH3438479.1"/>
    </source>
</evidence>
<dbReference type="Gene3D" id="3.40.190.290">
    <property type="match status" value="1"/>
</dbReference>
<organism evidence="2 3">
    <name type="scientific">Pseudomonas luteola</name>
    <dbReference type="NCBI Taxonomy" id="47886"/>
    <lineage>
        <taxon>Bacteria</taxon>
        <taxon>Pseudomonadati</taxon>
        <taxon>Pseudomonadota</taxon>
        <taxon>Gammaproteobacteria</taxon>
        <taxon>Pseudomonadales</taxon>
        <taxon>Pseudomonadaceae</taxon>
        <taxon>Pseudomonas</taxon>
    </lineage>
</organism>
<accession>A0ABS0MP37</accession>
<feature type="domain" description="LysR substrate-binding" evidence="1">
    <location>
        <begin position="7"/>
        <end position="68"/>
    </location>
</feature>
<dbReference type="InterPro" id="IPR005119">
    <property type="entry name" value="LysR_subst-bd"/>
</dbReference>
<comment type="caution">
    <text evidence="2">The sequence shown here is derived from an EMBL/GenBank/DDBJ whole genome shotgun (WGS) entry which is preliminary data.</text>
</comment>
<evidence type="ECO:0000313" key="3">
    <source>
        <dbReference type="Proteomes" id="UP000638986"/>
    </source>
</evidence>
<dbReference type="SUPFAM" id="SSF53850">
    <property type="entry name" value="Periplasmic binding protein-like II"/>
    <property type="match status" value="1"/>
</dbReference>
<dbReference type="EMBL" id="JADTXM010000004">
    <property type="protein sequence ID" value="MBH3438479.1"/>
    <property type="molecule type" value="Genomic_DNA"/>
</dbReference>
<reference evidence="2 3" key="1">
    <citation type="submission" date="2020-11" db="EMBL/GenBank/DDBJ databases">
        <title>Enhanced detection system for hospital associated transmission using whole genome sequencing surveillance.</title>
        <authorList>
            <person name="Harrison L.H."/>
            <person name="Van Tyne D."/>
            <person name="Marsh J.W."/>
            <person name="Griffith M.P."/>
            <person name="Snyder D.J."/>
            <person name="Cooper V.S."/>
            <person name="Mustapha M."/>
        </authorList>
    </citation>
    <scope>NUCLEOTIDE SEQUENCE [LARGE SCALE GENOMIC DNA]</scope>
    <source>
        <strain evidence="2 3">PSB00013</strain>
    </source>
</reference>
<dbReference type="Proteomes" id="UP000638986">
    <property type="component" value="Unassembled WGS sequence"/>
</dbReference>
<gene>
    <name evidence="2" type="ORF">I5Q09_07250</name>
</gene>
<sequence>MSRAGRWGITLLAGWLVQTDIESGRLTRLFPDHDINLNQASAAVSALYMPNRRGSRRVSAFIEFCEGHLFTLRTR</sequence>
<evidence type="ECO:0000259" key="1">
    <source>
        <dbReference type="Pfam" id="PF03466"/>
    </source>
</evidence>
<protein>
    <recommendedName>
        <fullName evidence="1">LysR substrate-binding domain-containing protein</fullName>
    </recommendedName>
</protein>
<dbReference type="RefSeq" id="WP_197871704.1">
    <property type="nucleotide sequence ID" value="NZ_JADTXM010000004.1"/>
</dbReference>
<proteinExistence type="predicted"/>